<organism evidence="2 3">
    <name type="scientific">Daphnia sinensis</name>
    <dbReference type="NCBI Taxonomy" id="1820382"/>
    <lineage>
        <taxon>Eukaryota</taxon>
        <taxon>Metazoa</taxon>
        <taxon>Ecdysozoa</taxon>
        <taxon>Arthropoda</taxon>
        <taxon>Crustacea</taxon>
        <taxon>Branchiopoda</taxon>
        <taxon>Diplostraca</taxon>
        <taxon>Cladocera</taxon>
        <taxon>Anomopoda</taxon>
        <taxon>Daphniidae</taxon>
        <taxon>Daphnia</taxon>
        <taxon>Daphnia similis group</taxon>
    </lineage>
</organism>
<keyword evidence="3" id="KW-1185">Reference proteome</keyword>
<evidence type="ECO:0000313" key="2">
    <source>
        <dbReference type="EMBL" id="KAI9565469.1"/>
    </source>
</evidence>
<evidence type="ECO:0000256" key="1">
    <source>
        <dbReference type="SAM" id="SignalP"/>
    </source>
</evidence>
<protein>
    <recommendedName>
        <fullName evidence="4">VM domain-containing protein</fullName>
    </recommendedName>
</protein>
<comment type="caution">
    <text evidence="2">The sequence shown here is derived from an EMBL/GenBank/DDBJ whole genome shotgun (WGS) entry which is preliminary data.</text>
</comment>
<evidence type="ECO:0008006" key="4">
    <source>
        <dbReference type="Google" id="ProtNLM"/>
    </source>
</evidence>
<proteinExistence type="predicted"/>
<keyword evidence="1" id="KW-0732">Signal</keyword>
<accession>A0AAD5Q2Y4</accession>
<dbReference type="Proteomes" id="UP000820818">
    <property type="component" value="Linkage Group LG1"/>
</dbReference>
<name>A0AAD5Q2Y4_9CRUS</name>
<sequence length="195" mass="20918">MVVGNQRRHSMMPSLLQLISVQGLLLTLSANCQRYPTYGVPFITSGIDRLYNPLYSPPPPPPMSYGGSYGPSVYGVQSPQQTYQPNYSPALSSCQSYYCYRSALPLTAGSTTTVAPPPQPTTAGPCGNRNFLVCVAENLASTALAVAASPYQYQAYQKYDVCPAYFCRVVTTTAPTPPATAAPDTCDAFQCEIAD</sequence>
<gene>
    <name evidence="2" type="ORF">GHT06_009261</name>
</gene>
<reference evidence="2 3" key="1">
    <citation type="submission" date="2022-05" db="EMBL/GenBank/DDBJ databases">
        <title>A multi-omics perspective on studying reproductive biology in Daphnia sinensis.</title>
        <authorList>
            <person name="Jia J."/>
        </authorList>
    </citation>
    <scope>NUCLEOTIDE SEQUENCE [LARGE SCALE GENOMIC DNA]</scope>
    <source>
        <strain evidence="2 3">WSL</strain>
    </source>
</reference>
<dbReference type="EMBL" id="WJBH02000001">
    <property type="protein sequence ID" value="KAI9565469.1"/>
    <property type="molecule type" value="Genomic_DNA"/>
</dbReference>
<feature type="signal peptide" evidence="1">
    <location>
        <begin position="1"/>
        <end position="32"/>
    </location>
</feature>
<dbReference type="AlphaFoldDB" id="A0AAD5Q2Y4"/>
<evidence type="ECO:0000313" key="3">
    <source>
        <dbReference type="Proteomes" id="UP000820818"/>
    </source>
</evidence>
<feature type="chain" id="PRO_5042040628" description="VM domain-containing protein" evidence="1">
    <location>
        <begin position="33"/>
        <end position="195"/>
    </location>
</feature>